<dbReference type="SUPFAM" id="SSF55785">
    <property type="entry name" value="PYP-like sensor domain (PAS domain)"/>
    <property type="match status" value="1"/>
</dbReference>
<dbReference type="Gene3D" id="3.30.450.20">
    <property type="entry name" value="PAS domain"/>
    <property type="match status" value="1"/>
</dbReference>
<proteinExistence type="predicted"/>
<keyword evidence="4" id="KW-0175">Coiled coil</keyword>
<dbReference type="PANTHER" id="PTHR44688">
    <property type="entry name" value="DNA-BINDING TRANSCRIPTIONAL ACTIVATOR DEVR_DOSR"/>
    <property type="match status" value="1"/>
</dbReference>
<accession>A0A1M7YBI4</accession>
<dbReference type="Gene3D" id="1.10.10.10">
    <property type="entry name" value="Winged helix-like DNA-binding domain superfamily/Winged helix DNA-binding domain"/>
    <property type="match status" value="1"/>
</dbReference>
<keyword evidence="1" id="KW-0805">Transcription regulation</keyword>
<sequence>MSRQNMYQVILNSLVTHVAVLDHQGIILETNNAWQNYARENGMQGAVDCVGIDYLKVCDSCRDGDCEAASVGTAIRRVLSGELPEYTTQYPCHSPTEQHWYSLRVLPYRSEEERRVIVTHEDITQMILIQEELRAKEEQLRSKAEKLEETNIAMKVLLDHRSRDRQELENRFLANIRELVLPYLERLNTGKLQQREKALISIIREHLEDISSPFLHRLSALHLLLTPQELEVSLLVRQGKSSQEIGDILNISVATVSFHRKKLRKKLGLEDRSQNLRTYLLSLQ</sequence>
<dbReference type="OrthoDB" id="5429992at2"/>
<dbReference type="EMBL" id="FRFE01000016">
    <property type="protein sequence ID" value="SHO49983.1"/>
    <property type="molecule type" value="Genomic_DNA"/>
</dbReference>
<dbReference type="InterPro" id="IPR036388">
    <property type="entry name" value="WH-like_DNA-bd_sf"/>
</dbReference>
<keyword evidence="7" id="KW-1185">Reference proteome</keyword>
<dbReference type="PROSITE" id="PS50043">
    <property type="entry name" value="HTH_LUXR_2"/>
    <property type="match status" value="1"/>
</dbReference>
<evidence type="ECO:0000259" key="5">
    <source>
        <dbReference type="PROSITE" id="PS50043"/>
    </source>
</evidence>
<dbReference type="GO" id="GO:0006355">
    <property type="term" value="P:regulation of DNA-templated transcription"/>
    <property type="evidence" value="ECO:0007669"/>
    <property type="project" value="InterPro"/>
</dbReference>
<dbReference type="SMART" id="SM00421">
    <property type="entry name" value="HTH_LUXR"/>
    <property type="match status" value="1"/>
</dbReference>
<keyword evidence="2" id="KW-0238">DNA-binding</keyword>
<dbReference type="CDD" id="cd06170">
    <property type="entry name" value="LuxR_C_like"/>
    <property type="match status" value="1"/>
</dbReference>
<dbReference type="GO" id="GO:0003677">
    <property type="term" value="F:DNA binding"/>
    <property type="evidence" value="ECO:0007669"/>
    <property type="project" value="UniProtKB-KW"/>
</dbReference>
<evidence type="ECO:0000256" key="1">
    <source>
        <dbReference type="ARBA" id="ARBA00023015"/>
    </source>
</evidence>
<evidence type="ECO:0000256" key="2">
    <source>
        <dbReference type="ARBA" id="ARBA00023125"/>
    </source>
</evidence>
<dbReference type="PANTHER" id="PTHR44688:SF16">
    <property type="entry name" value="DNA-BINDING TRANSCRIPTIONAL ACTIVATOR DEVR_DOSR"/>
    <property type="match status" value="1"/>
</dbReference>
<keyword evidence="3" id="KW-0804">Transcription</keyword>
<dbReference type="AlphaFoldDB" id="A0A1M7YBI4"/>
<evidence type="ECO:0000256" key="4">
    <source>
        <dbReference type="SAM" id="Coils"/>
    </source>
</evidence>
<organism evidence="6 7">
    <name type="scientific">Desulfopila aestuarii DSM 18488</name>
    <dbReference type="NCBI Taxonomy" id="1121416"/>
    <lineage>
        <taxon>Bacteria</taxon>
        <taxon>Pseudomonadati</taxon>
        <taxon>Thermodesulfobacteriota</taxon>
        <taxon>Desulfobulbia</taxon>
        <taxon>Desulfobulbales</taxon>
        <taxon>Desulfocapsaceae</taxon>
        <taxon>Desulfopila</taxon>
    </lineage>
</organism>
<dbReference type="Proteomes" id="UP000184603">
    <property type="component" value="Unassembled WGS sequence"/>
</dbReference>
<dbReference type="STRING" id="1121416.SAMN02745220_03199"/>
<evidence type="ECO:0000313" key="7">
    <source>
        <dbReference type="Proteomes" id="UP000184603"/>
    </source>
</evidence>
<evidence type="ECO:0000313" key="6">
    <source>
        <dbReference type="EMBL" id="SHO49983.1"/>
    </source>
</evidence>
<dbReference type="PRINTS" id="PR00038">
    <property type="entry name" value="HTHLUXR"/>
</dbReference>
<protein>
    <submittedName>
        <fullName evidence="6">PAS fold-containing protein</fullName>
    </submittedName>
</protein>
<reference evidence="6 7" key="1">
    <citation type="submission" date="2016-12" db="EMBL/GenBank/DDBJ databases">
        <authorList>
            <person name="Song W.-J."/>
            <person name="Kurnit D.M."/>
        </authorList>
    </citation>
    <scope>NUCLEOTIDE SEQUENCE [LARGE SCALE GENOMIC DNA]</scope>
    <source>
        <strain evidence="6 7">DSM 18488</strain>
    </source>
</reference>
<gene>
    <name evidence="6" type="ORF">SAMN02745220_03199</name>
</gene>
<dbReference type="InterPro" id="IPR013656">
    <property type="entry name" value="PAS_4"/>
</dbReference>
<name>A0A1M7YBI4_9BACT</name>
<evidence type="ECO:0000256" key="3">
    <source>
        <dbReference type="ARBA" id="ARBA00023163"/>
    </source>
</evidence>
<feature type="domain" description="HTH luxR-type" evidence="5">
    <location>
        <begin position="218"/>
        <end position="283"/>
    </location>
</feature>
<feature type="coiled-coil region" evidence="4">
    <location>
        <begin position="126"/>
        <end position="153"/>
    </location>
</feature>
<dbReference type="Pfam" id="PF00196">
    <property type="entry name" value="GerE"/>
    <property type="match status" value="1"/>
</dbReference>
<dbReference type="Pfam" id="PF08448">
    <property type="entry name" value="PAS_4"/>
    <property type="match status" value="1"/>
</dbReference>
<dbReference type="RefSeq" id="WP_073614671.1">
    <property type="nucleotide sequence ID" value="NZ_FRFE01000016.1"/>
</dbReference>
<dbReference type="SUPFAM" id="SSF46894">
    <property type="entry name" value="C-terminal effector domain of the bipartite response regulators"/>
    <property type="match status" value="1"/>
</dbReference>
<dbReference type="InterPro" id="IPR000792">
    <property type="entry name" value="Tscrpt_reg_LuxR_C"/>
</dbReference>
<dbReference type="InterPro" id="IPR035965">
    <property type="entry name" value="PAS-like_dom_sf"/>
</dbReference>
<dbReference type="InterPro" id="IPR016032">
    <property type="entry name" value="Sig_transdc_resp-reg_C-effctor"/>
</dbReference>